<dbReference type="OrthoDB" id="9815130at2"/>
<evidence type="ECO:0000313" key="15">
    <source>
        <dbReference type="Proteomes" id="UP000232222"/>
    </source>
</evidence>
<feature type="binding site" evidence="13">
    <location>
        <position position="35"/>
    </location>
    <ligand>
        <name>Zn(2+)</name>
        <dbReference type="ChEBI" id="CHEBI:29105"/>
    </ligand>
</feature>
<evidence type="ECO:0000256" key="6">
    <source>
        <dbReference type="ARBA" id="ARBA00022723"/>
    </source>
</evidence>
<feature type="short sequence motif" description="'HIGH' region" evidence="13">
    <location>
        <begin position="37"/>
        <end position="47"/>
    </location>
</feature>
<dbReference type="InterPro" id="IPR014729">
    <property type="entry name" value="Rossmann-like_a/b/a_fold"/>
</dbReference>
<keyword evidence="8 13" id="KW-0862">Zinc</keyword>
<evidence type="ECO:0000256" key="4">
    <source>
        <dbReference type="ARBA" id="ARBA00022490"/>
    </source>
</evidence>
<dbReference type="EMBL" id="CP024962">
    <property type="protein sequence ID" value="ATZ16700.1"/>
    <property type="molecule type" value="Genomic_DNA"/>
</dbReference>
<evidence type="ECO:0000256" key="8">
    <source>
        <dbReference type="ARBA" id="ARBA00022833"/>
    </source>
</evidence>
<dbReference type="CDD" id="cd00672">
    <property type="entry name" value="CysRS_core"/>
    <property type="match status" value="1"/>
</dbReference>
<dbReference type="Pfam" id="PF01406">
    <property type="entry name" value="tRNA-synt_1e"/>
    <property type="match status" value="1"/>
</dbReference>
<keyword evidence="9 13" id="KW-0067">ATP-binding</keyword>
<dbReference type="NCBIfam" id="TIGR00435">
    <property type="entry name" value="cysS"/>
    <property type="match status" value="1"/>
</dbReference>
<dbReference type="EC" id="6.1.1.16" evidence="13"/>
<dbReference type="GO" id="GO:0008270">
    <property type="term" value="F:zinc ion binding"/>
    <property type="evidence" value="ECO:0007669"/>
    <property type="project" value="UniProtKB-UniRule"/>
</dbReference>
<comment type="cofactor">
    <cofactor evidence="13">
        <name>Zn(2+)</name>
        <dbReference type="ChEBI" id="CHEBI:29105"/>
    </cofactor>
    <text evidence="13">Binds 1 zinc ion per subunit.</text>
</comment>
<keyword evidence="6 13" id="KW-0479">Metal-binding</keyword>
<dbReference type="HAMAP" id="MF_00041">
    <property type="entry name" value="Cys_tRNA_synth"/>
    <property type="match status" value="1"/>
</dbReference>
<evidence type="ECO:0000256" key="3">
    <source>
        <dbReference type="ARBA" id="ARBA00011245"/>
    </source>
</evidence>
<evidence type="ECO:0000256" key="12">
    <source>
        <dbReference type="ARBA" id="ARBA00047398"/>
    </source>
</evidence>
<comment type="similarity">
    <text evidence="2 13">Belongs to the class-I aminoacyl-tRNA synthetase family.</text>
</comment>
<sequence>MSFKKTTQLKIYDSLSTQNQTLSLSPSQPIKIYLCGPTVYNYIHLGNARPIITMDFLHRFLKTQNYPVNFLQNITDIDDKIIQKAAQEKQTEKEITDFYIQAYQNDLKNMKVLPPTTTLPISENLPQMIHFIDELVTQGEAYVVDGNVYFHLTPWKETYGQLGKKNLDDLIAGERVETVTSKKNPLDFVLWKKTTEGQKWPSPWGEGRPGWHTECVVLVNDYFKGPVDIHAGGVDLKFPHHENERVQFQAKNNQELAKIWMHNGHLNWGSTKMSKSLGNVVLVKDFFLKHHPDVLKWIFMSAKYTQPLNLSNDLISQGEKFRQKIQNLQKKKLKLEILSSELVSIRPNERDLRLEPTSGIWEEFIEAMQDDLNTPKVLTILERAIKLLNQGLDQGKSWKELSPLSTDFEKILITLGFDDYFQTKITRADKKLYQAWQVALAKKDYPQADSLRKLLIEKDLI</sequence>
<dbReference type="SUPFAM" id="SSF47323">
    <property type="entry name" value="Anticodon-binding domain of a subclass of class I aminoacyl-tRNA synthetases"/>
    <property type="match status" value="1"/>
</dbReference>
<dbReference type="GO" id="GO:0006423">
    <property type="term" value="P:cysteinyl-tRNA aminoacylation"/>
    <property type="evidence" value="ECO:0007669"/>
    <property type="project" value="UniProtKB-UniRule"/>
</dbReference>
<gene>
    <name evidence="13 14" type="primary">cysS</name>
    <name evidence="14" type="ORF">EFREU_v1c06800</name>
</gene>
<dbReference type="SUPFAM" id="SSF52374">
    <property type="entry name" value="Nucleotidylyl transferase"/>
    <property type="match status" value="1"/>
</dbReference>
<comment type="catalytic activity">
    <reaction evidence="12 13">
        <text>tRNA(Cys) + L-cysteine + ATP = L-cysteinyl-tRNA(Cys) + AMP + diphosphate</text>
        <dbReference type="Rhea" id="RHEA:17773"/>
        <dbReference type="Rhea" id="RHEA-COMP:9661"/>
        <dbReference type="Rhea" id="RHEA-COMP:9679"/>
        <dbReference type="ChEBI" id="CHEBI:30616"/>
        <dbReference type="ChEBI" id="CHEBI:33019"/>
        <dbReference type="ChEBI" id="CHEBI:35235"/>
        <dbReference type="ChEBI" id="CHEBI:78442"/>
        <dbReference type="ChEBI" id="CHEBI:78517"/>
        <dbReference type="ChEBI" id="CHEBI:456215"/>
        <dbReference type="EC" id="6.1.1.16"/>
    </reaction>
</comment>
<name>A0A2K8NS85_9MOLU</name>
<keyword evidence="10 13" id="KW-0648">Protein biosynthesis</keyword>
<accession>A0A2K8NS85</accession>
<dbReference type="Pfam" id="PF09190">
    <property type="entry name" value="DALR_2"/>
    <property type="match status" value="1"/>
</dbReference>
<dbReference type="GO" id="GO:0005829">
    <property type="term" value="C:cytosol"/>
    <property type="evidence" value="ECO:0007669"/>
    <property type="project" value="TreeGrafter"/>
</dbReference>
<evidence type="ECO:0000256" key="11">
    <source>
        <dbReference type="ARBA" id="ARBA00023146"/>
    </source>
</evidence>
<dbReference type="KEGG" id="efr:EFREU_v1c06800"/>
<dbReference type="InterPro" id="IPR032678">
    <property type="entry name" value="tRNA-synt_1_cat_dom"/>
</dbReference>
<keyword evidence="4 13" id="KW-0963">Cytoplasm</keyword>
<keyword evidence="7 13" id="KW-0547">Nucleotide-binding</keyword>
<dbReference type="AlphaFoldDB" id="A0A2K8NS85"/>
<dbReference type="InterPro" id="IPR015803">
    <property type="entry name" value="Cys-tRNA-ligase"/>
</dbReference>
<evidence type="ECO:0000256" key="9">
    <source>
        <dbReference type="ARBA" id="ARBA00022840"/>
    </source>
</evidence>
<keyword evidence="5 13" id="KW-0436">Ligase</keyword>
<feature type="binding site" evidence="13">
    <location>
        <position position="244"/>
    </location>
    <ligand>
        <name>Zn(2+)</name>
        <dbReference type="ChEBI" id="CHEBI:29105"/>
    </ligand>
</feature>
<dbReference type="PANTHER" id="PTHR10890">
    <property type="entry name" value="CYSTEINYL-TRNA SYNTHETASE"/>
    <property type="match status" value="1"/>
</dbReference>
<dbReference type="InterPro" id="IPR015273">
    <property type="entry name" value="Cys-tRNA-synt_Ia_DALR"/>
</dbReference>
<evidence type="ECO:0000256" key="2">
    <source>
        <dbReference type="ARBA" id="ARBA00005594"/>
    </source>
</evidence>
<dbReference type="SMART" id="SM00840">
    <property type="entry name" value="DALR_2"/>
    <property type="match status" value="1"/>
</dbReference>
<feature type="binding site" evidence="13">
    <location>
        <position position="240"/>
    </location>
    <ligand>
        <name>Zn(2+)</name>
        <dbReference type="ChEBI" id="CHEBI:29105"/>
    </ligand>
</feature>
<keyword evidence="15" id="KW-1185">Reference proteome</keyword>
<feature type="binding site" evidence="13">
    <location>
        <position position="215"/>
    </location>
    <ligand>
        <name>Zn(2+)</name>
        <dbReference type="ChEBI" id="CHEBI:29105"/>
    </ligand>
</feature>
<evidence type="ECO:0000256" key="13">
    <source>
        <dbReference type="HAMAP-Rule" id="MF_00041"/>
    </source>
</evidence>
<reference evidence="14 15" key="1">
    <citation type="submission" date="2017-11" db="EMBL/GenBank/DDBJ databases">
        <title>Genome sequence of Entomoplasma freundtii BARC 318 (ATCC 51999).</title>
        <authorList>
            <person name="Lo W.-S."/>
            <person name="Gasparich G.E."/>
            <person name="Kuo C.-H."/>
        </authorList>
    </citation>
    <scope>NUCLEOTIDE SEQUENCE [LARGE SCALE GENOMIC DNA]</scope>
    <source>
        <strain evidence="14 15">BARC 318</strain>
    </source>
</reference>
<organism evidence="14 15">
    <name type="scientific">Entomoplasma freundtii</name>
    <dbReference type="NCBI Taxonomy" id="74700"/>
    <lineage>
        <taxon>Bacteria</taxon>
        <taxon>Bacillati</taxon>
        <taxon>Mycoplasmatota</taxon>
        <taxon>Mollicutes</taxon>
        <taxon>Entomoplasmatales</taxon>
        <taxon>Entomoplasmataceae</taxon>
        <taxon>Entomoplasma</taxon>
    </lineage>
</organism>
<dbReference type="PRINTS" id="PR00983">
    <property type="entry name" value="TRNASYNTHCYS"/>
</dbReference>
<evidence type="ECO:0000256" key="1">
    <source>
        <dbReference type="ARBA" id="ARBA00004496"/>
    </source>
</evidence>
<dbReference type="GO" id="GO:0004817">
    <property type="term" value="F:cysteine-tRNA ligase activity"/>
    <property type="evidence" value="ECO:0007669"/>
    <property type="project" value="UniProtKB-UniRule"/>
</dbReference>
<evidence type="ECO:0000256" key="5">
    <source>
        <dbReference type="ARBA" id="ARBA00022598"/>
    </source>
</evidence>
<feature type="short sequence motif" description="'KMSKS' region" evidence="13">
    <location>
        <begin position="272"/>
        <end position="276"/>
    </location>
</feature>
<dbReference type="Gene3D" id="3.40.50.620">
    <property type="entry name" value="HUPs"/>
    <property type="match status" value="1"/>
</dbReference>
<evidence type="ECO:0000256" key="7">
    <source>
        <dbReference type="ARBA" id="ARBA00022741"/>
    </source>
</evidence>
<dbReference type="InterPro" id="IPR009080">
    <property type="entry name" value="tRNAsynth_Ia_anticodon-bd"/>
</dbReference>
<dbReference type="Gene3D" id="1.20.120.1910">
    <property type="entry name" value="Cysteine-tRNA ligase, C-terminal anti-codon recognition domain"/>
    <property type="match status" value="1"/>
</dbReference>
<dbReference type="GO" id="GO:0005524">
    <property type="term" value="F:ATP binding"/>
    <property type="evidence" value="ECO:0007669"/>
    <property type="project" value="UniProtKB-UniRule"/>
</dbReference>
<evidence type="ECO:0000313" key="14">
    <source>
        <dbReference type="EMBL" id="ATZ16700.1"/>
    </source>
</evidence>
<protein>
    <recommendedName>
        <fullName evidence="13">Cysteine--tRNA ligase</fullName>
        <ecNumber evidence="13">6.1.1.16</ecNumber>
    </recommendedName>
    <alternativeName>
        <fullName evidence="13">Cysteinyl-tRNA synthetase</fullName>
        <shortName evidence="13">CysRS</shortName>
    </alternativeName>
</protein>
<dbReference type="RefSeq" id="WP_100609779.1">
    <property type="nucleotide sequence ID" value="NZ_CP024962.1"/>
</dbReference>
<proteinExistence type="inferred from homology"/>
<comment type="subcellular location">
    <subcellularLocation>
        <location evidence="1 13">Cytoplasm</location>
    </subcellularLocation>
</comment>
<dbReference type="Proteomes" id="UP000232222">
    <property type="component" value="Chromosome"/>
</dbReference>
<feature type="binding site" evidence="13">
    <location>
        <position position="275"/>
    </location>
    <ligand>
        <name>ATP</name>
        <dbReference type="ChEBI" id="CHEBI:30616"/>
    </ligand>
</feature>
<dbReference type="InterPro" id="IPR024909">
    <property type="entry name" value="Cys-tRNA/MSH_ligase"/>
</dbReference>
<dbReference type="PANTHER" id="PTHR10890:SF3">
    <property type="entry name" value="CYSTEINE--TRNA LIGASE, CYTOPLASMIC"/>
    <property type="match status" value="1"/>
</dbReference>
<evidence type="ECO:0000256" key="10">
    <source>
        <dbReference type="ARBA" id="ARBA00022917"/>
    </source>
</evidence>
<comment type="subunit">
    <text evidence="3 13">Monomer.</text>
</comment>
<keyword evidence="11 13" id="KW-0030">Aminoacyl-tRNA synthetase</keyword>